<dbReference type="Pfam" id="PF13716">
    <property type="entry name" value="CRAL_TRIO_2"/>
    <property type="match status" value="1"/>
</dbReference>
<dbReference type="Gene3D" id="3.40.525.10">
    <property type="entry name" value="CRAL-TRIO lipid binding domain"/>
    <property type="match status" value="1"/>
</dbReference>
<dbReference type="InterPro" id="IPR001251">
    <property type="entry name" value="CRAL-TRIO_dom"/>
</dbReference>
<dbReference type="EMBL" id="GBYB01008013">
    <property type="protein sequence ID" value="JAG77780.1"/>
    <property type="molecule type" value="Transcribed_RNA"/>
</dbReference>
<evidence type="ECO:0000313" key="10">
    <source>
        <dbReference type="RefSeq" id="XP_011311786.1"/>
    </source>
</evidence>
<feature type="domain" description="CRAL-TRIO" evidence="2">
    <location>
        <begin position="336"/>
        <end position="493"/>
    </location>
</feature>
<dbReference type="RefSeq" id="XP_011311781.1">
    <property type="nucleotide sequence ID" value="XM_011313479.1"/>
</dbReference>
<dbReference type="SUPFAM" id="SSF52949">
    <property type="entry name" value="Macro domain-like"/>
    <property type="match status" value="1"/>
</dbReference>
<dbReference type="CDD" id="cd00170">
    <property type="entry name" value="SEC14"/>
    <property type="match status" value="1"/>
</dbReference>
<dbReference type="Gene3D" id="3.40.220.10">
    <property type="entry name" value="Leucine Aminopeptidase, subunit E, domain 1"/>
    <property type="match status" value="1"/>
</dbReference>
<accession>A0A9R1TMQ7</accession>
<accession>A0A0C9Q1Z1</accession>
<evidence type="ECO:0000313" key="9">
    <source>
        <dbReference type="RefSeq" id="XP_011311785.1"/>
    </source>
</evidence>
<protein>
    <submittedName>
        <fullName evidence="4">CG18812_0 protein</fullName>
    </submittedName>
    <submittedName>
        <fullName evidence="6 7">Protein GDAP2 homolog</fullName>
    </submittedName>
</protein>
<proteinExistence type="inferred from homology"/>
<dbReference type="OrthoDB" id="365077at2759"/>
<dbReference type="SMART" id="SM00516">
    <property type="entry name" value="SEC14"/>
    <property type="match status" value="1"/>
</dbReference>
<accession>A0A9R1U7G8</accession>
<accession>A0A9R1TMA0</accession>
<dbReference type="GeneID" id="105271756"/>
<dbReference type="AlphaFoldDB" id="A0A0C9Q1Z1"/>
<evidence type="ECO:0000259" key="3">
    <source>
        <dbReference type="PROSITE" id="PS51154"/>
    </source>
</evidence>
<gene>
    <name evidence="4" type="primary">CG18812_0</name>
    <name evidence="6 7 8 9 10" type="synonym">Gdap2</name>
    <name evidence="4" type="ORF">g.55764</name>
</gene>
<evidence type="ECO:0000313" key="6">
    <source>
        <dbReference type="RefSeq" id="XP_011311781.1"/>
    </source>
</evidence>
<accession>A0A9R1TLR6</accession>
<comment type="similarity">
    <text evidence="1">Belongs to the GDAP2 family.</text>
</comment>
<dbReference type="PROSITE" id="PS50191">
    <property type="entry name" value="CRAL_TRIO"/>
    <property type="match status" value="1"/>
</dbReference>
<dbReference type="InterPro" id="IPR036865">
    <property type="entry name" value="CRAL-TRIO_dom_sf"/>
</dbReference>
<dbReference type="Proteomes" id="UP000694866">
    <property type="component" value="Unplaced"/>
</dbReference>
<dbReference type="CDD" id="cd02905">
    <property type="entry name" value="Macro_GDAP2-like"/>
    <property type="match status" value="1"/>
</dbReference>
<dbReference type="InterPro" id="IPR035793">
    <property type="entry name" value="Macro_GDAP2"/>
</dbReference>
<evidence type="ECO:0000313" key="7">
    <source>
        <dbReference type="RefSeq" id="XP_011311783.1"/>
    </source>
</evidence>
<dbReference type="SMART" id="SM00506">
    <property type="entry name" value="A1pp"/>
    <property type="match status" value="1"/>
</dbReference>
<dbReference type="PROSITE" id="PS51154">
    <property type="entry name" value="MACRO"/>
    <property type="match status" value="1"/>
</dbReference>
<evidence type="ECO:0000313" key="5">
    <source>
        <dbReference type="Proteomes" id="UP000694866"/>
    </source>
</evidence>
<dbReference type="PANTHER" id="PTHR11106">
    <property type="entry name" value="GANGLIOSIDE INDUCED DIFFERENTIATION ASSOCIATED PROTEIN 2-RELATED"/>
    <property type="match status" value="1"/>
</dbReference>
<dbReference type="KEGG" id="fas:105271756"/>
<accession>A0A9R1U923</accession>
<organism evidence="4">
    <name type="scientific">Fopius arisanus</name>
    <dbReference type="NCBI Taxonomy" id="64838"/>
    <lineage>
        <taxon>Eukaryota</taxon>
        <taxon>Metazoa</taxon>
        <taxon>Ecdysozoa</taxon>
        <taxon>Arthropoda</taxon>
        <taxon>Hexapoda</taxon>
        <taxon>Insecta</taxon>
        <taxon>Pterygota</taxon>
        <taxon>Neoptera</taxon>
        <taxon>Endopterygota</taxon>
        <taxon>Hymenoptera</taxon>
        <taxon>Apocrita</taxon>
        <taxon>Ichneumonoidea</taxon>
        <taxon>Braconidae</taxon>
        <taxon>Opiinae</taxon>
        <taxon>Fopius</taxon>
    </lineage>
</organism>
<evidence type="ECO:0000256" key="1">
    <source>
        <dbReference type="ARBA" id="ARBA00008355"/>
    </source>
</evidence>
<reference evidence="6 7" key="2">
    <citation type="submission" date="2025-04" db="UniProtKB">
        <authorList>
            <consortium name="RefSeq"/>
        </authorList>
    </citation>
    <scope>IDENTIFICATION</scope>
    <source>
        <strain evidence="6 7">USDA-PBARC FA_bdor</strain>
        <tissue evidence="6 7">Whole organism</tissue>
    </source>
</reference>
<evidence type="ECO:0000313" key="8">
    <source>
        <dbReference type="RefSeq" id="XP_011311784.1"/>
    </source>
</evidence>
<reference evidence="4" key="1">
    <citation type="submission" date="2015-01" db="EMBL/GenBank/DDBJ databases">
        <title>Transcriptome Assembly of Fopius arisanus.</title>
        <authorList>
            <person name="Geib S."/>
        </authorList>
    </citation>
    <scope>NUCLEOTIDE SEQUENCE</scope>
</reference>
<dbReference type="Pfam" id="PF01661">
    <property type="entry name" value="Macro"/>
    <property type="match status" value="1"/>
</dbReference>
<dbReference type="CTD" id="54834"/>
<evidence type="ECO:0000259" key="2">
    <source>
        <dbReference type="PROSITE" id="PS50191"/>
    </source>
</evidence>
<dbReference type="RefSeq" id="XP_011311783.1">
    <property type="nucleotide sequence ID" value="XM_011313481.1"/>
</dbReference>
<dbReference type="RefSeq" id="XP_011311786.1">
    <property type="nucleotide sequence ID" value="XM_011313484.1"/>
</dbReference>
<dbReference type="InterPro" id="IPR043472">
    <property type="entry name" value="Macro_dom-like"/>
</dbReference>
<feature type="domain" description="Macro" evidence="3">
    <location>
        <begin position="46"/>
        <end position="227"/>
    </location>
</feature>
<dbReference type="RefSeq" id="XP_011311784.1">
    <property type="nucleotide sequence ID" value="XM_011313482.1"/>
</dbReference>
<dbReference type="PANTHER" id="PTHR11106:SF72">
    <property type="entry name" value="GANGLIOSIDE-INDUCED DIFFERENTIATION-ASSOCIATED PROTEIN 2"/>
    <property type="match status" value="1"/>
</dbReference>
<keyword evidence="5" id="KW-1185">Reference proteome</keyword>
<evidence type="ECO:0000313" key="4">
    <source>
        <dbReference type="EMBL" id="JAG77780.1"/>
    </source>
</evidence>
<dbReference type="RefSeq" id="XP_011311785.1">
    <property type="nucleotide sequence ID" value="XM_011313483.1"/>
</dbReference>
<dbReference type="InterPro" id="IPR002589">
    <property type="entry name" value="Macro_dom"/>
</dbReference>
<sequence length="508" mass="58497">MRLMEALDIAPEIVDVKTLPRWSDIPIQHHYTDYSNSLMEPTHHTNSPFPCQSLINCKIALWTGDISILQVDAVVNPTNETMDDNSPTCQRIFTKAGPALSIEIDNEVNECRTGEVKVTQAHNLSARYIIHTVGPIYNVKYQTAAQNTLHCCYRNVLQKSRELGLRTIALPVINSVRRNYPPDAGAHIALRTVRRFLEQFSDTISCIVFVLEPCNLGIYQVLLPLYFPRTIEEQENACWQLPSDIGGSDGEPMLPDRQIRIIDNPQHTLHGDETIELSSQLDTSVNLSEHAFTQMQGDLDRQRLLGERPLTDPLADIMLKQMQQKERYERLLRRAKTEDLTEVSGIGCLYQSGVDRRGRPVIVFVGKWFPATKISLDKALLYLIQLLDPIVKGDYVIAYFHTLTTSNNYPSFHWLREVYNVLPYKYKKHLKHFYIVHPTFWTKMMTWWFTTFMAPAIKQKVHNLPGVEYLYEVMSPDQLEIPAYITEYDMTINGMRYYQPDQSPSSLT</sequence>
<dbReference type="SUPFAM" id="SSF52087">
    <property type="entry name" value="CRAL/TRIO domain"/>
    <property type="match status" value="1"/>
</dbReference>
<name>A0A0C9Q1Z1_9HYME</name>